<dbReference type="InterPro" id="IPR003347">
    <property type="entry name" value="JmjC_dom"/>
</dbReference>
<feature type="compositionally biased region" description="Acidic residues" evidence="1">
    <location>
        <begin position="341"/>
        <end position="363"/>
    </location>
</feature>
<dbReference type="SMART" id="SM00558">
    <property type="entry name" value="JmjC"/>
    <property type="match status" value="1"/>
</dbReference>
<keyword evidence="4" id="KW-1185">Reference proteome</keyword>
<sequence length="627" mass="69777">MASSSPSSSSSSSSTNSGDLSVRLDGLITLLDASCRTLSKDDPVHQCGIAPLRLLESSPGDVIQLAHRKIHAFPYKDVPLCWLALYELASLWKVLRLLKDRRALTIDGNSLLPTDQGLDRDSLQRPARSREDEDEVEALKRRYRTQYERTNGASKRLKPLPAWERFAQIVEVLDMALILTGAPCRRKVFDDILRRLESLLPPANATGTLPLPQGQERLQSKQLPSIFPPSVGPHPELRYPMARQANMSMSEFQEHLDRQTTPVIITGAIDHWPALSDPDRRWDDPRYLMRSTLGGTRLVPVEIGRSYTDEGWGQKIMPLAEFMRMYLLDGHGDDSSKSVGDEGEEEEEEEEKQEGEEQEEAAAAEECKHSIDQEAHRSLHLTHQTAYLAQHDLLTQIPSLRADLAIPDYCYTDPPIHPLLCSPSPNPLPTSTNSTSSPPHAAPKLHSASNPTNYPPPQPLLPTPLLNAWLGPARTISPLHTDPYHNVLAQVVGHKYIRLYAPAESGKLYPRGTDAATGVAMGNTSRVDVGAWLEAEEQGREERGRGREEEVQVQVEGEGGQAEGEGEGEGGQADRRRRTRQAEFPLFATAHYVEAVLGPAELLYIPLGWWHYVQSLGTAFSVSFWWN</sequence>
<feature type="region of interest" description="Disordered" evidence="1">
    <location>
        <begin position="332"/>
        <end position="367"/>
    </location>
</feature>
<accession>A0ABR0M989</accession>
<dbReference type="EMBL" id="JAVRRA010000003">
    <property type="protein sequence ID" value="KAK5296704.1"/>
    <property type="molecule type" value="Genomic_DNA"/>
</dbReference>
<gene>
    <name evidence="3" type="ORF">LTR16_000180</name>
</gene>
<evidence type="ECO:0000256" key="1">
    <source>
        <dbReference type="SAM" id="MobiDB-lite"/>
    </source>
</evidence>
<dbReference type="PANTHER" id="PTHR12461">
    <property type="entry name" value="HYPOXIA-INDUCIBLE FACTOR 1 ALPHA INHIBITOR-RELATED"/>
    <property type="match status" value="1"/>
</dbReference>
<feature type="region of interest" description="Disordered" evidence="1">
    <location>
        <begin position="537"/>
        <end position="577"/>
    </location>
</feature>
<evidence type="ECO:0000313" key="4">
    <source>
        <dbReference type="Proteomes" id="UP001357485"/>
    </source>
</evidence>
<dbReference type="PROSITE" id="PS51184">
    <property type="entry name" value="JMJC"/>
    <property type="match status" value="1"/>
</dbReference>
<evidence type="ECO:0000259" key="2">
    <source>
        <dbReference type="PROSITE" id="PS51184"/>
    </source>
</evidence>
<feature type="domain" description="JmjC" evidence="2">
    <location>
        <begin position="426"/>
        <end position="627"/>
    </location>
</feature>
<feature type="compositionally biased region" description="Basic and acidic residues" evidence="1">
    <location>
        <begin position="537"/>
        <end position="550"/>
    </location>
</feature>
<comment type="caution">
    <text evidence="3">The sequence shown here is derived from an EMBL/GenBank/DDBJ whole genome shotgun (WGS) entry which is preliminary data.</text>
</comment>
<name>A0ABR0M989_9PEZI</name>
<evidence type="ECO:0000313" key="3">
    <source>
        <dbReference type="EMBL" id="KAK5296704.1"/>
    </source>
</evidence>
<feature type="compositionally biased region" description="Low complexity" evidence="1">
    <location>
        <begin position="422"/>
        <end position="439"/>
    </location>
</feature>
<dbReference type="InterPro" id="IPR041667">
    <property type="entry name" value="Cupin_8"/>
</dbReference>
<dbReference type="Gene3D" id="2.60.120.650">
    <property type="entry name" value="Cupin"/>
    <property type="match status" value="1"/>
</dbReference>
<dbReference type="Proteomes" id="UP001357485">
    <property type="component" value="Unassembled WGS sequence"/>
</dbReference>
<feature type="compositionally biased region" description="Basic and acidic residues" evidence="1">
    <location>
        <begin position="117"/>
        <end position="131"/>
    </location>
</feature>
<feature type="region of interest" description="Disordered" evidence="1">
    <location>
        <begin position="422"/>
        <end position="458"/>
    </location>
</feature>
<feature type="region of interest" description="Disordered" evidence="1">
    <location>
        <begin position="115"/>
        <end position="136"/>
    </location>
</feature>
<dbReference type="PANTHER" id="PTHR12461:SF101">
    <property type="entry name" value="TRNA WYBUTOSINE-SYNTHESIZING PROTEIN 4"/>
    <property type="match status" value="1"/>
</dbReference>
<reference evidence="3 4" key="1">
    <citation type="submission" date="2023-08" db="EMBL/GenBank/DDBJ databases">
        <title>Black Yeasts Isolated from many extreme environments.</title>
        <authorList>
            <person name="Coleine C."/>
            <person name="Stajich J.E."/>
            <person name="Selbmann L."/>
        </authorList>
    </citation>
    <scope>NUCLEOTIDE SEQUENCE [LARGE SCALE GENOMIC DNA]</scope>
    <source>
        <strain evidence="3 4">CCFEE 536</strain>
    </source>
</reference>
<proteinExistence type="predicted"/>
<protein>
    <recommendedName>
        <fullName evidence="2">JmjC domain-containing protein</fullName>
    </recommendedName>
</protein>
<organism evidence="3 4">
    <name type="scientific">Cryomyces antarcticus</name>
    <dbReference type="NCBI Taxonomy" id="329879"/>
    <lineage>
        <taxon>Eukaryota</taxon>
        <taxon>Fungi</taxon>
        <taxon>Dikarya</taxon>
        <taxon>Ascomycota</taxon>
        <taxon>Pezizomycotina</taxon>
        <taxon>Dothideomycetes</taxon>
        <taxon>Dothideomycetes incertae sedis</taxon>
        <taxon>Cryomyces</taxon>
    </lineage>
</organism>
<dbReference type="Pfam" id="PF13621">
    <property type="entry name" value="Cupin_8"/>
    <property type="match status" value="1"/>
</dbReference>
<dbReference type="SUPFAM" id="SSF51197">
    <property type="entry name" value="Clavaminate synthase-like"/>
    <property type="match status" value="1"/>
</dbReference>